<gene>
    <name evidence="2" type="ORF">V6N12_049009</name>
</gene>
<feature type="compositionally biased region" description="Basic and acidic residues" evidence="1">
    <location>
        <begin position="27"/>
        <end position="48"/>
    </location>
</feature>
<evidence type="ECO:0000256" key="1">
    <source>
        <dbReference type="SAM" id="MobiDB-lite"/>
    </source>
</evidence>
<sequence length="68" mass="7798">MMVQSGVKRISAEWKEREETTEEMVEEREMSPSKKENGEKREIRDGEGKGNVVVEEGELRKEGDVEGD</sequence>
<feature type="region of interest" description="Disordered" evidence="1">
    <location>
        <begin position="1"/>
        <end position="68"/>
    </location>
</feature>
<proteinExistence type="predicted"/>
<name>A0ABR2EIY5_9ROSI</name>
<accession>A0ABR2EIY5</accession>
<dbReference type="EMBL" id="JBBPBM010000013">
    <property type="protein sequence ID" value="KAK8561954.1"/>
    <property type="molecule type" value="Genomic_DNA"/>
</dbReference>
<organism evidence="2 3">
    <name type="scientific">Hibiscus sabdariffa</name>
    <name type="common">roselle</name>
    <dbReference type="NCBI Taxonomy" id="183260"/>
    <lineage>
        <taxon>Eukaryota</taxon>
        <taxon>Viridiplantae</taxon>
        <taxon>Streptophyta</taxon>
        <taxon>Embryophyta</taxon>
        <taxon>Tracheophyta</taxon>
        <taxon>Spermatophyta</taxon>
        <taxon>Magnoliopsida</taxon>
        <taxon>eudicotyledons</taxon>
        <taxon>Gunneridae</taxon>
        <taxon>Pentapetalae</taxon>
        <taxon>rosids</taxon>
        <taxon>malvids</taxon>
        <taxon>Malvales</taxon>
        <taxon>Malvaceae</taxon>
        <taxon>Malvoideae</taxon>
        <taxon>Hibiscus</taxon>
    </lineage>
</organism>
<evidence type="ECO:0000313" key="2">
    <source>
        <dbReference type="EMBL" id="KAK8561954.1"/>
    </source>
</evidence>
<comment type="caution">
    <text evidence="2">The sequence shown here is derived from an EMBL/GenBank/DDBJ whole genome shotgun (WGS) entry which is preliminary data.</text>
</comment>
<feature type="compositionally biased region" description="Basic and acidic residues" evidence="1">
    <location>
        <begin position="57"/>
        <end position="68"/>
    </location>
</feature>
<evidence type="ECO:0000313" key="3">
    <source>
        <dbReference type="Proteomes" id="UP001472677"/>
    </source>
</evidence>
<reference evidence="2 3" key="1">
    <citation type="journal article" date="2024" name="G3 (Bethesda)">
        <title>Genome assembly of Hibiscus sabdariffa L. provides insights into metabolisms of medicinal natural products.</title>
        <authorList>
            <person name="Kim T."/>
        </authorList>
    </citation>
    <scope>NUCLEOTIDE SEQUENCE [LARGE SCALE GENOMIC DNA]</scope>
    <source>
        <strain evidence="2">TK-2024</strain>
        <tissue evidence="2">Old leaves</tissue>
    </source>
</reference>
<dbReference type="Proteomes" id="UP001472677">
    <property type="component" value="Unassembled WGS sequence"/>
</dbReference>
<protein>
    <submittedName>
        <fullName evidence="2">Uncharacterized protein</fullName>
    </submittedName>
</protein>
<keyword evidence="3" id="KW-1185">Reference proteome</keyword>